<organism evidence="1 2">
    <name type="scientific">Berkelbacteria bacterium GW2011_GWA1_36_9</name>
    <dbReference type="NCBI Taxonomy" id="1618331"/>
    <lineage>
        <taxon>Bacteria</taxon>
        <taxon>Candidatus Berkelbacteria</taxon>
    </lineage>
</organism>
<reference evidence="1 2" key="1">
    <citation type="journal article" date="2015" name="Nature">
        <title>rRNA introns, odd ribosomes, and small enigmatic genomes across a large radiation of phyla.</title>
        <authorList>
            <person name="Brown C.T."/>
            <person name="Hug L.A."/>
            <person name="Thomas B.C."/>
            <person name="Sharon I."/>
            <person name="Castelle C.J."/>
            <person name="Singh A."/>
            <person name="Wilkins M.J."/>
            <person name="Williams K.H."/>
            <person name="Banfield J.F."/>
        </authorList>
    </citation>
    <scope>NUCLEOTIDE SEQUENCE [LARGE SCALE GENOMIC DNA]</scope>
</reference>
<dbReference type="PATRIC" id="fig|1618331.3.peg.3"/>
<name>A0A0G0IS29_9BACT</name>
<protein>
    <recommendedName>
        <fullName evidence="3">Nucleotidyl transferase AbiEii/AbiGii toxin family protein</fullName>
    </recommendedName>
</protein>
<evidence type="ECO:0000313" key="1">
    <source>
        <dbReference type="EMBL" id="KKQ18816.1"/>
    </source>
</evidence>
<gene>
    <name evidence="1" type="ORF">US31_C0001G0003</name>
</gene>
<evidence type="ECO:0000313" key="2">
    <source>
        <dbReference type="Proteomes" id="UP000034508"/>
    </source>
</evidence>
<dbReference type="EMBL" id="LBSM01000001">
    <property type="protein sequence ID" value="KKQ18816.1"/>
    <property type="molecule type" value="Genomic_DNA"/>
</dbReference>
<dbReference type="AlphaFoldDB" id="A0A0G0IS29"/>
<dbReference type="InterPro" id="IPR014942">
    <property type="entry name" value="AbiEii"/>
</dbReference>
<accession>A0A0G0IS29</accession>
<proteinExistence type="predicted"/>
<dbReference type="Proteomes" id="UP000034508">
    <property type="component" value="Unassembled WGS sequence"/>
</dbReference>
<evidence type="ECO:0008006" key="3">
    <source>
        <dbReference type="Google" id="ProtNLM"/>
    </source>
</evidence>
<comment type="caution">
    <text evidence="1">The sequence shown here is derived from an EMBL/GenBank/DDBJ whole genome shotgun (WGS) entry which is preliminary data.</text>
</comment>
<sequence>MHLEVLGDKAKEIFKKLKHFPNFYLVGGTALALQIGHRISVDFDLFNSENIPRSLYLKVEKIFKENKIDIIVNNAENLTILVDGVQLTFFNYPFEVISPFIIFQDVKILPVVELGALKVYALGRRATFKDYVDLYYILNKKLVSLVEITDLAERKYKDKFDKRLFLEQLIYLEDIKDTEIKFLGSTITKKEMIEFFTGLVKEVKLY</sequence>
<dbReference type="Pfam" id="PF08843">
    <property type="entry name" value="AbiEii"/>
    <property type="match status" value="1"/>
</dbReference>